<dbReference type="AlphaFoldDB" id="A0ABD0PK98"/>
<name>A0ABD0PK98_CIRMR</name>
<feature type="non-terminal residue" evidence="1">
    <location>
        <position position="50"/>
    </location>
</feature>
<feature type="non-terminal residue" evidence="1">
    <location>
        <position position="1"/>
    </location>
</feature>
<evidence type="ECO:0000313" key="1">
    <source>
        <dbReference type="EMBL" id="KAL0174479.1"/>
    </source>
</evidence>
<evidence type="ECO:0000313" key="2">
    <source>
        <dbReference type="Proteomes" id="UP001529510"/>
    </source>
</evidence>
<reference evidence="1 2" key="1">
    <citation type="submission" date="2024-05" db="EMBL/GenBank/DDBJ databases">
        <title>Genome sequencing and assembly of Indian major carp, Cirrhinus mrigala (Hamilton, 1822).</title>
        <authorList>
            <person name="Mohindra V."/>
            <person name="Chowdhury L.M."/>
            <person name="Lal K."/>
            <person name="Jena J.K."/>
        </authorList>
    </citation>
    <scope>NUCLEOTIDE SEQUENCE [LARGE SCALE GENOMIC DNA]</scope>
    <source>
        <strain evidence="1">CM1030</strain>
        <tissue evidence="1">Blood</tissue>
    </source>
</reference>
<gene>
    <name evidence="1" type="ORF">M9458_030447</name>
</gene>
<comment type="caution">
    <text evidence="1">The sequence shown here is derived from an EMBL/GenBank/DDBJ whole genome shotgun (WGS) entry which is preliminary data.</text>
</comment>
<organism evidence="1 2">
    <name type="scientific">Cirrhinus mrigala</name>
    <name type="common">Mrigala</name>
    <dbReference type="NCBI Taxonomy" id="683832"/>
    <lineage>
        <taxon>Eukaryota</taxon>
        <taxon>Metazoa</taxon>
        <taxon>Chordata</taxon>
        <taxon>Craniata</taxon>
        <taxon>Vertebrata</taxon>
        <taxon>Euteleostomi</taxon>
        <taxon>Actinopterygii</taxon>
        <taxon>Neopterygii</taxon>
        <taxon>Teleostei</taxon>
        <taxon>Ostariophysi</taxon>
        <taxon>Cypriniformes</taxon>
        <taxon>Cyprinidae</taxon>
        <taxon>Labeoninae</taxon>
        <taxon>Labeonini</taxon>
        <taxon>Cirrhinus</taxon>
    </lineage>
</organism>
<accession>A0ABD0PK98</accession>
<proteinExistence type="predicted"/>
<keyword evidence="2" id="KW-1185">Reference proteome</keyword>
<sequence>TSTFRTSHPAGVTAWHSAPWSTLSSPQSLTTTSCPLPIANITSSWHSALQ</sequence>
<dbReference type="EMBL" id="JAMKFB020000015">
    <property type="protein sequence ID" value="KAL0174479.1"/>
    <property type="molecule type" value="Genomic_DNA"/>
</dbReference>
<dbReference type="Proteomes" id="UP001529510">
    <property type="component" value="Unassembled WGS sequence"/>
</dbReference>
<protein>
    <submittedName>
        <fullName evidence="1">Uncharacterized protein</fullName>
    </submittedName>
</protein>